<gene>
    <name evidence="1" type="primary">MIMI_L206</name>
    <name evidence="1" type="ORF">g.6784</name>
</gene>
<evidence type="ECO:0000313" key="1">
    <source>
        <dbReference type="EMBL" id="JAG73519.1"/>
    </source>
</evidence>
<proteinExistence type="predicted"/>
<accession>A0A0C9QT08</accession>
<dbReference type="AlphaFoldDB" id="A0A0C9QT08"/>
<reference evidence="1" key="1">
    <citation type="submission" date="2015-01" db="EMBL/GenBank/DDBJ databases">
        <title>Transcriptome Assembly of Fopius arisanus.</title>
        <authorList>
            <person name="Geib S."/>
        </authorList>
    </citation>
    <scope>NUCLEOTIDE SEQUENCE</scope>
</reference>
<organism evidence="1">
    <name type="scientific">Fopius arisanus</name>
    <dbReference type="NCBI Taxonomy" id="64838"/>
    <lineage>
        <taxon>Eukaryota</taxon>
        <taxon>Metazoa</taxon>
        <taxon>Ecdysozoa</taxon>
        <taxon>Arthropoda</taxon>
        <taxon>Hexapoda</taxon>
        <taxon>Insecta</taxon>
        <taxon>Pterygota</taxon>
        <taxon>Neoptera</taxon>
        <taxon>Endopterygota</taxon>
        <taxon>Hymenoptera</taxon>
        <taxon>Apocrita</taxon>
        <taxon>Ichneumonoidea</taxon>
        <taxon>Braconidae</taxon>
        <taxon>Opiinae</taxon>
        <taxon>Fopius</taxon>
    </lineage>
</organism>
<protein>
    <submittedName>
        <fullName evidence="1">MIMI_L206 protein</fullName>
    </submittedName>
</protein>
<sequence length="437" mass="51464">MTGRETKRQLIAMCINILKPHLRRFCKSSSNGEFFICNAITGIWHKETKRIMENVLRLIIQFSTRNLMNEQLNEFLYLLLSKEWQKEVYEMLFELSKDEDIEEKFAVNENRFVVENGMIELGSKELQKANPEDYCLSGTGWCFREDLAQQYNTQVREFFVRLIPDSNELTILLTYFASLLYGKRADDKFIILRNKDNPVVAETINAKGSGKSTLIALIKIFFGKYMNQRMIAVDNVTPNNEKLLELTTKIGAIFGENRFTRLRIITEPEKERAVIVPMRSRFVSPAHVNAGHHIYEGKTINQETLQLWCSSILIFILNYRTDDYGLSLLPIPRSMRLTQCRSEDSQSENLVFNKWMEENLITTDNTADMVSLKDLYGQYRRNFQQSKRLPIRHFVVKAERFLRDKKISLTKRYRYTLDKKPYERRNVVHQVRIKESQ</sequence>
<name>A0A0C9QT08_9HYME</name>
<dbReference type="EMBL" id="GBYB01003752">
    <property type="protein sequence ID" value="JAG73519.1"/>
    <property type="molecule type" value="Transcribed_RNA"/>
</dbReference>